<sequence length="261" mass="30454">MFSFSKRNMTSRIINKNKNSLNLLDRFPRSNRNYLPANNRCKDLVVYGSNLSSTVNYPPYTSIVRYMVNIPSHLQSILVGILISDAWLQINKAGNTRLAFKQSIDKLEYLFYVFNKLSHYCSTYPHLTKTNINGQIFYGISFSTRSYPCFTELYQIFYNKSIKIVPLNLYEIVTYEALAHWIMASGTKTYNGITLQTQSFTVKEVVFIVNVLIHKFHLKCSIHMQRGQPTIYISSKSMEKIQAYILPYICNSMRYKLFIKK</sequence>
<keyword evidence="2" id="KW-0540">Nuclease</keyword>
<evidence type="ECO:0000259" key="1">
    <source>
        <dbReference type="Pfam" id="PF03161"/>
    </source>
</evidence>
<keyword evidence="2" id="KW-0255">Endonuclease</keyword>
<reference evidence="2" key="1">
    <citation type="journal article" date="2016" name="Mycorrhiza">
        <title>The large (134.9 kb) mitochondrial genome of the glomeromycete Funneliformis mosseae.</title>
        <authorList>
            <person name="Nadimi M."/>
            <person name="Stefani F.O.P."/>
            <person name="Hijri M."/>
        </authorList>
    </citation>
    <scope>NUCLEOTIDE SEQUENCE</scope>
</reference>
<proteinExistence type="predicted"/>
<dbReference type="AlphaFoldDB" id="A0A1D6YD86"/>
<gene>
    <name evidence="2" type="primary">orf261</name>
</gene>
<keyword evidence="2" id="KW-0496">Mitochondrion</keyword>
<geneLocation type="mitochondrion" evidence="2"/>
<evidence type="ECO:0000313" key="2">
    <source>
        <dbReference type="EMBL" id="AMP88030.1"/>
    </source>
</evidence>
<dbReference type="Pfam" id="PF03161">
    <property type="entry name" value="LAGLIDADG_2"/>
    <property type="match status" value="1"/>
</dbReference>
<dbReference type="GO" id="GO:0004519">
    <property type="term" value="F:endonuclease activity"/>
    <property type="evidence" value="ECO:0007669"/>
    <property type="project" value="UniProtKB-KW"/>
</dbReference>
<keyword evidence="2" id="KW-0378">Hydrolase</keyword>
<organism evidence="2">
    <name type="scientific">Funneliformis mosseae</name>
    <name type="common">Endomycorrhizal fungus</name>
    <name type="synonym">Glomus mosseae</name>
    <dbReference type="NCBI Taxonomy" id="27381"/>
    <lineage>
        <taxon>Eukaryota</taxon>
        <taxon>Fungi</taxon>
        <taxon>Fungi incertae sedis</taxon>
        <taxon>Mucoromycota</taxon>
        <taxon>Glomeromycotina</taxon>
        <taxon>Glomeromycetes</taxon>
        <taxon>Glomerales</taxon>
        <taxon>Glomeraceae</taxon>
        <taxon>Funneliformis</taxon>
    </lineage>
</organism>
<dbReference type="InterPro" id="IPR004860">
    <property type="entry name" value="LAGLIDADG_dom"/>
</dbReference>
<dbReference type="SUPFAM" id="SSF55608">
    <property type="entry name" value="Homing endonucleases"/>
    <property type="match status" value="1"/>
</dbReference>
<protein>
    <submittedName>
        <fullName evidence="2">LAGLIDADG homing endonuclease</fullName>
    </submittedName>
</protein>
<dbReference type="Gene3D" id="3.10.28.10">
    <property type="entry name" value="Homing endonucleases"/>
    <property type="match status" value="2"/>
</dbReference>
<name>A0A1D6YD86_FUNMO</name>
<dbReference type="InterPro" id="IPR027434">
    <property type="entry name" value="Homing_endonucl"/>
</dbReference>
<accession>A0A1D6YD86</accession>
<feature type="domain" description="Homing endonuclease LAGLIDADG" evidence="1">
    <location>
        <begin position="76"/>
        <end position="240"/>
    </location>
</feature>
<dbReference type="EMBL" id="KT371477">
    <property type="protein sequence ID" value="AMP88030.1"/>
    <property type="molecule type" value="Genomic_DNA"/>
</dbReference>